<dbReference type="GO" id="GO:0008168">
    <property type="term" value="F:methyltransferase activity"/>
    <property type="evidence" value="ECO:0007669"/>
    <property type="project" value="UniProtKB-KW"/>
</dbReference>
<protein>
    <submittedName>
        <fullName evidence="1">Class I SAM-dependent methyltransferase</fullName>
        <ecNumber evidence="1">2.1.-.-</ecNumber>
    </submittedName>
</protein>
<sequence length="286" mass="32413">MEMKVLSMLGFAKRPRKKTPENSLEAIFDQYEQGKPDHQNAIDALPGWNCAFPTALGLNAGKHHLYADDRLDWALRSFGSIEGKTILEVGPLEGMHTYMLHRQRPARIDAIEANRLCFLRCLVTRQILDISSASFLLGDIQAWLTDHEEVYDFAIASGVLYHMADPGEFLRLLASRANAVFIWTHFFLEEAMPKGDVRRNPFSGKVETKVIEGVPVRYYERSYQHANSNASFCGGMKDRHFWMHRDDILTLLEKLGYSDITIKDQNFGHSGGPCFSLLARKAHAAP</sequence>
<dbReference type="CDD" id="cd02440">
    <property type="entry name" value="AdoMet_MTases"/>
    <property type="match status" value="1"/>
</dbReference>
<keyword evidence="1" id="KW-0489">Methyltransferase</keyword>
<dbReference type="Proteomes" id="UP001172645">
    <property type="component" value="Unassembled WGS sequence"/>
</dbReference>
<comment type="caution">
    <text evidence="1">The sequence shown here is derived from an EMBL/GenBank/DDBJ whole genome shotgun (WGS) entry which is preliminary data.</text>
</comment>
<dbReference type="RefSeq" id="WP_285870027.1">
    <property type="nucleotide sequence ID" value="NZ_JARFYM010000014.1"/>
</dbReference>
<proteinExistence type="predicted"/>
<dbReference type="EMBL" id="JARFYM010000014">
    <property type="protein sequence ID" value="MDL2400868.1"/>
    <property type="molecule type" value="Genomic_DNA"/>
</dbReference>
<dbReference type="Gene3D" id="3.40.50.150">
    <property type="entry name" value="Vaccinia Virus protein VP39"/>
    <property type="match status" value="1"/>
</dbReference>
<accession>A0ABT7K099</accession>
<reference evidence="1" key="1">
    <citation type="submission" date="2023-06" db="EMBL/GenBank/DDBJ databases">
        <title>Phylogenetic Diversity of Rhizobium strains.</title>
        <authorList>
            <person name="Moura F.T."/>
            <person name="Helene L.C.F."/>
            <person name="Hungria M."/>
        </authorList>
    </citation>
    <scope>NUCLEOTIDE SEQUENCE</scope>
    <source>
        <strain evidence="1">CCGE526</strain>
    </source>
</reference>
<keyword evidence="1" id="KW-0808">Transferase</keyword>
<dbReference type="GO" id="GO:0032259">
    <property type="term" value="P:methylation"/>
    <property type="evidence" value="ECO:0007669"/>
    <property type="project" value="UniProtKB-KW"/>
</dbReference>
<organism evidence="1 2">
    <name type="scientific">Rhizobium mayense</name>
    <dbReference type="NCBI Taxonomy" id="1312184"/>
    <lineage>
        <taxon>Bacteria</taxon>
        <taxon>Pseudomonadati</taxon>
        <taxon>Pseudomonadota</taxon>
        <taxon>Alphaproteobacteria</taxon>
        <taxon>Hyphomicrobiales</taxon>
        <taxon>Rhizobiaceae</taxon>
        <taxon>Rhizobium/Agrobacterium group</taxon>
        <taxon>Rhizobium</taxon>
    </lineage>
</organism>
<name>A0ABT7K099_9HYPH</name>
<evidence type="ECO:0000313" key="1">
    <source>
        <dbReference type="EMBL" id="MDL2400868.1"/>
    </source>
</evidence>
<dbReference type="InterPro" id="IPR029063">
    <property type="entry name" value="SAM-dependent_MTases_sf"/>
</dbReference>
<evidence type="ECO:0000313" key="2">
    <source>
        <dbReference type="Proteomes" id="UP001172645"/>
    </source>
</evidence>
<gene>
    <name evidence="1" type="ORF">PY649_18345</name>
</gene>
<dbReference type="SUPFAM" id="SSF53335">
    <property type="entry name" value="S-adenosyl-L-methionine-dependent methyltransferases"/>
    <property type="match status" value="1"/>
</dbReference>
<dbReference type="EC" id="2.1.-.-" evidence="1"/>
<keyword evidence="2" id="KW-1185">Reference proteome</keyword>